<dbReference type="HOGENOM" id="CLU_3400094_0_0_1"/>
<dbReference type="AlphaFoldDB" id="K3Y3W2"/>
<reference evidence="2" key="1">
    <citation type="journal article" date="2012" name="Nat. Biotechnol.">
        <title>Reference genome sequence of the model plant Setaria.</title>
        <authorList>
            <person name="Bennetzen J.L."/>
            <person name="Schmutz J."/>
            <person name="Wang H."/>
            <person name="Percifield R."/>
            <person name="Hawkins J."/>
            <person name="Pontaroli A.C."/>
            <person name="Estep M."/>
            <person name="Feng L."/>
            <person name="Vaughn J.N."/>
            <person name="Grimwood J."/>
            <person name="Jenkins J."/>
            <person name="Barry K."/>
            <person name="Lindquist E."/>
            <person name="Hellsten U."/>
            <person name="Deshpande S."/>
            <person name="Wang X."/>
            <person name="Wu X."/>
            <person name="Mitros T."/>
            <person name="Triplett J."/>
            <person name="Yang X."/>
            <person name="Ye C.Y."/>
            <person name="Mauro-Herrera M."/>
            <person name="Wang L."/>
            <person name="Li P."/>
            <person name="Sharma M."/>
            <person name="Sharma R."/>
            <person name="Ronald P.C."/>
            <person name="Panaud O."/>
            <person name="Kellogg E.A."/>
            <person name="Brutnell T.P."/>
            <person name="Doust A.N."/>
            <person name="Tuskan G.A."/>
            <person name="Rokhsar D."/>
            <person name="Devos K.M."/>
        </authorList>
    </citation>
    <scope>NUCLEOTIDE SEQUENCE [LARGE SCALE GENOMIC DNA]</scope>
    <source>
        <strain evidence="2">cv. Yugu1</strain>
    </source>
</reference>
<evidence type="ECO:0000313" key="1">
    <source>
        <dbReference type="EnsemblPlants" id="KQL10571"/>
    </source>
</evidence>
<name>K3Y3W2_SETIT</name>
<organism evidence="1 2">
    <name type="scientific">Setaria italica</name>
    <name type="common">Foxtail millet</name>
    <name type="synonym">Panicum italicum</name>
    <dbReference type="NCBI Taxonomy" id="4555"/>
    <lineage>
        <taxon>Eukaryota</taxon>
        <taxon>Viridiplantae</taxon>
        <taxon>Streptophyta</taxon>
        <taxon>Embryophyta</taxon>
        <taxon>Tracheophyta</taxon>
        <taxon>Spermatophyta</taxon>
        <taxon>Magnoliopsida</taxon>
        <taxon>Liliopsida</taxon>
        <taxon>Poales</taxon>
        <taxon>Poaceae</taxon>
        <taxon>PACMAD clade</taxon>
        <taxon>Panicoideae</taxon>
        <taxon>Panicodae</taxon>
        <taxon>Paniceae</taxon>
        <taxon>Cenchrinae</taxon>
        <taxon>Setaria</taxon>
    </lineage>
</organism>
<protein>
    <submittedName>
        <fullName evidence="1">Uncharacterized protein</fullName>
    </submittedName>
</protein>
<evidence type="ECO:0000313" key="2">
    <source>
        <dbReference type="Proteomes" id="UP000004995"/>
    </source>
</evidence>
<dbReference type="EnsemblPlants" id="KQL10571">
    <property type="protein sequence ID" value="KQL10571"/>
    <property type="gene ID" value="SETIT_008900mg"/>
</dbReference>
<reference evidence="1" key="2">
    <citation type="submission" date="2018-08" db="UniProtKB">
        <authorList>
            <consortium name="EnsemblPlants"/>
        </authorList>
    </citation>
    <scope>IDENTIFICATION</scope>
    <source>
        <strain evidence="1">Yugu1</strain>
    </source>
</reference>
<accession>K3Y3W2</accession>
<dbReference type="InParanoid" id="K3Y3W2"/>
<dbReference type="Proteomes" id="UP000004995">
    <property type="component" value="Unassembled WGS sequence"/>
</dbReference>
<sequence length="31" mass="3616">MKLTTDNNDEALNMPIVQAHFDHVHTIRRPT</sequence>
<keyword evidence="2" id="KW-1185">Reference proteome</keyword>
<proteinExistence type="predicted"/>
<dbReference type="EMBL" id="AGNK02002432">
    <property type="status" value="NOT_ANNOTATED_CDS"/>
    <property type="molecule type" value="Genomic_DNA"/>
</dbReference>
<dbReference type="Gramene" id="KQL10571">
    <property type="protein sequence ID" value="KQL10571"/>
    <property type="gene ID" value="SETIT_008900mg"/>
</dbReference>